<evidence type="ECO:0000256" key="8">
    <source>
        <dbReference type="ARBA" id="ARBA00022884"/>
    </source>
</evidence>
<gene>
    <name evidence="9" type="primary">cca-2</name>
    <name evidence="9" type="ORF">HLUCCA11_21110</name>
</gene>
<comment type="cofactor">
    <cofactor evidence="1">
        <name>Mg(2+)</name>
        <dbReference type="ChEBI" id="CHEBI:18420"/>
    </cofactor>
</comment>
<keyword evidence="3" id="KW-0819">tRNA processing</keyword>
<dbReference type="PANTHER" id="PTHR47788">
    <property type="entry name" value="POLYA POLYMERASE"/>
    <property type="match status" value="1"/>
</dbReference>
<dbReference type="GO" id="GO:0016787">
    <property type="term" value="F:hydrolase activity"/>
    <property type="evidence" value="ECO:0007669"/>
    <property type="project" value="UniProtKB-KW"/>
</dbReference>
<sequence>MDLVLCHTTADFDTLGAAVGAARLCPGSRIVLTGEAHPGVENFLAIWRDEYPLIERRAVVFDQVRSLTLVDASQRDRFAPVTDWFEQAEQTRLPII</sequence>
<comment type="caution">
    <text evidence="9">The sequence shown here is derived from an EMBL/GenBank/DDBJ whole genome shotgun (WGS) entry which is preliminary data.</text>
</comment>
<dbReference type="GO" id="GO:0046872">
    <property type="term" value="F:metal ion binding"/>
    <property type="evidence" value="ECO:0007669"/>
    <property type="project" value="UniProtKB-KW"/>
</dbReference>
<keyword evidence="7" id="KW-0460">Magnesium</keyword>
<dbReference type="GO" id="GO:0000166">
    <property type="term" value="F:nucleotide binding"/>
    <property type="evidence" value="ECO:0007669"/>
    <property type="project" value="UniProtKB-KW"/>
</dbReference>
<dbReference type="EMBL" id="LJZR01000051">
    <property type="protein sequence ID" value="KPQ32618.1"/>
    <property type="molecule type" value="Genomic_DNA"/>
</dbReference>
<evidence type="ECO:0000256" key="3">
    <source>
        <dbReference type="ARBA" id="ARBA00022694"/>
    </source>
</evidence>
<dbReference type="STRING" id="1666911.HLUCCA11_21110"/>
<dbReference type="SUPFAM" id="SSF64182">
    <property type="entry name" value="DHH phosphoesterases"/>
    <property type="match status" value="1"/>
</dbReference>
<evidence type="ECO:0000256" key="5">
    <source>
        <dbReference type="ARBA" id="ARBA00022723"/>
    </source>
</evidence>
<evidence type="ECO:0000313" key="9">
    <source>
        <dbReference type="EMBL" id="KPQ32618.1"/>
    </source>
</evidence>
<dbReference type="PATRIC" id="fig|1666911.3.peg.3177"/>
<keyword evidence="5" id="KW-0479">Metal-binding</keyword>
<dbReference type="EC" id="2.7.7.72" evidence="9"/>
<evidence type="ECO:0000256" key="6">
    <source>
        <dbReference type="ARBA" id="ARBA00022741"/>
    </source>
</evidence>
<proteinExistence type="inferred from homology"/>
<dbReference type="AlphaFoldDB" id="A0A0N8KM33"/>
<feature type="non-terminal residue" evidence="9">
    <location>
        <position position="96"/>
    </location>
</feature>
<comment type="similarity">
    <text evidence="2">Belongs to the tRNA nucleotidyltransferase/poly(A) polymerase family.</text>
</comment>
<evidence type="ECO:0000256" key="2">
    <source>
        <dbReference type="ARBA" id="ARBA00007265"/>
    </source>
</evidence>
<evidence type="ECO:0000256" key="7">
    <source>
        <dbReference type="ARBA" id="ARBA00022842"/>
    </source>
</evidence>
<dbReference type="GO" id="GO:0004810">
    <property type="term" value="F:CCA tRNA nucleotidyltransferase activity"/>
    <property type="evidence" value="ECO:0007669"/>
    <property type="project" value="UniProtKB-EC"/>
</dbReference>
<evidence type="ECO:0000256" key="4">
    <source>
        <dbReference type="ARBA" id="ARBA00022695"/>
    </source>
</evidence>
<protein>
    <submittedName>
        <fullName evidence="9">tRNA nucleotidyltransferase (CCA-adding enzyme)</fullName>
        <ecNumber evidence="9">2.7.7.72</ecNumber>
        <ecNumber evidence="9">3.1.3.-</ecNumber>
    </submittedName>
</protein>
<dbReference type="Proteomes" id="UP000050465">
    <property type="component" value="Unassembled WGS sequence"/>
</dbReference>
<keyword evidence="6" id="KW-0547">Nucleotide-binding</keyword>
<evidence type="ECO:0000313" key="10">
    <source>
        <dbReference type="Proteomes" id="UP000050465"/>
    </source>
</evidence>
<name>A0A0N8KM33_9CYAN</name>
<keyword evidence="9" id="KW-0808">Transferase</keyword>
<keyword evidence="8" id="KW-0694">RNA-binding</keyword>
<reference evidence="9 10" key="1">
    <citation type="submission" date="2015-09" db="EMBL/GenBank/DDBJ databases">
        <title>Identification and resolution of microdiversity through metagenomic sequencing of parallel consortia.</title>
        <authorList>
            <person name="Nelson W.C."/>
            <person name="Romine M.F."/>
            <person name="Lindemann S.R."/>
        </authorList>
    </citation>
    <scope>NUCLEOTIDE SEQUENCE [LARGE SCALE GENOMIC DNA]</scope>
    <source>
        <strain evidence="9">Ana</strain>
    </source>
</reference>
<dbReference type="PANTHER" id="PTHR47788:SF1">
    <property type="entry name" value="A-ADDING TRNA NUCLEOTIDYLTRANSFERASE"/>
    <property type="match status" value="1"/>
</dbReference>
<dbReference type="EC" id="3.1.3.-" evidence="9"/>
<dbReference type="Gene3D" id="3.90.1640.10">
    <property type="entry name" value="inorganic pyrophosphatase (n-terminal core)"/>
    <property type="match status" value="1"/>
</dbReference>
<organism evidence="9 10">
    <name type="scientific">Phormidesmis priestleyi Ana</name>
    <dbReference type="NCBI Taxonomy" id="1666911"/>
    <lineage>
        <taxon>Bacteria</taxon>
        <taxon>Bacillati</taxon>
        <taxon>Cyanobacteriota</taxon>
        <taxon>Cyanophyceae</taxon>
        <taxon>Leptolyngbyales</taxon>
        <taxon>Leptolyngbyaceae</taxon>
        <taxon>Phormidesmis</taxon>
    </lineage>
</organism>
<evidence type="ECO:0000256" key="1">
    <source>
        <dbReference type="ARBA" id="ARBA00001946"/>
    </source>
</evidence>
<dbReference type="GO" id="GO:0008033">
    <property type="term" value="P:tRNA processing"/>
    <property type="evidence" value="ECO:0007669"/>
    <property type="project" value="UniProtKB-KW"/>
</dbReference>
<accession>A0A0N8KM33</accession>
<keyword evidence="4 9" id="KW-0548">Nucleotidyltransferase</keyword>
<dbReference type="InterPro" id="IPR052390">
    <property type="entry name" value="tRNA_nt/polyA_polymerase"/>
</dbReference>
<dbReference type="InterPro" id="IPR038763">
    <property type="entry name" value="DHH_sf"/>
</dbReference>
<keyword evidence="9" id="KW-0378">Hydrolase</keyword>
<dbReference type="GO" id="GO:0003723">
    <property type="term" value="F:RNA binding"/>
    <property type="evidence" value="ECO:0007669"/>
    <property type="project" value="UniProtKB-KW"/>
</dbReference>